<sequence length="63" mass="7112">MPPGLIDMFELFNRVRAELVRIMKVKECRAPRKNTVSQGGKESVYKSVLDNPNLPLLKRPSSG</sequence>
<reference evidence="1 2" key="1">
    <citation type="submission" date="2019-03" db="EMBL/GenBank/DDBJ databases">
        <title>The genome sequence of a newly discovered highly antifungal drug resistant Aspergillus species, Aspergillus tanneri NIH 1004.</title>
        <authorList>
            <person name="Mounaud S."/>
            <person name="Singh I."/>
            <person name="Joardar V."/>
            <person name="Pakala S."/>
            <person name="Pakala S."/>
            <person name="Venepally P."/>
            <person name="Hoover J."/>
            <person name="Nierman W."/>
            <person name="Chung J."/>
            <person name="Losada L."/>
        </authorList>
    </citation>
    <scope>NUCLEOTIDE SEQUENCE [LARGE SCALE GENOMIC DNA]</scope>
    <source>
        <strain evidence="1 2">NIH1004</strain>
    </source>
</reference>
<comment type="caution">
    <text evidence="1">The sequence shown here is derived from an EMBL/GenBank/DDBJ whole genome shotgun (WGS) entry which is preliminary data.</text>
</comment>
<organism evidence="1 2">
    <name type="scientific">Aspergillus tanneri</name>
    <dbReference type="NCBI Taxonomy" id="1220188"/>
    <lineage>
        <taxon>Eukaryota</taxon>
        <taxon>Fungi</taxon>
        <taxon>Dikarya</taxon>
        <taxon>Ascomycota</taxon>
        <taxon>Pezizomycotina</taxon>
        <taxon>Eurotiomycetes</taxon>
        <taxon>Eurotiomycetidae</taxon>
        <taxon>Eurotiales</taxon>
        <taxon>Aspergillaceae</taxon>
        <taxon>Aspergillus</taxon>
        <taxon>Aspergillus subgen. Circumdati</taxon>
    </lineage>
</organism>
<dbReference type="Proteomes" id="UP000308092">
    <property type="component" value="Unassembled WGS sequence"/>
</dbReference>
<evidence type="ECO:0000313" key="1">
    <source>
        <dbReference type="EMBL" id="THC89032.1"/>
    </source>
</evidence>
<gene>
    <name evidence="1" type="ORF">EYZ11_011517</name>
</gene>
<name>A0A4S3J380_9EURO</name>
<dbReference type="EMBL" id="SOSA01000722">
    <property type="protein sequence ID" value="THC89032.1"/>
    <property type="molecule type" value="Genomic_DNA"/>
</dbReference>
<keyword evidence="2" id="KW-1185">Reference proteome</keyword>
<dbReference type="STRING" id="1220188.A0A4S3J380"/>
<dbReference type="AlphaFoldDB" id="A0A4S3J380"/>
<accession>A0A4S3J380</accession>
<protein>
    <submittedName>
        <fullName evidence="1">Uncharacterized protein</fullName>
    </submittedName>
</protein>
<evidence type="ECO:0000313" key="2">
    <source>
        <dbReference type="Proteomes" id="UP000308092"/>
    </source>
</evidence>
<dbReference type="VEuPathDB" id="FungiDB:EYZ11_011517"/>
<proteinExistence type="predicted"/>